<sequence>MIDYRKATNDPINYNGKAAKNNYFFGNSSSQTQEAPSDNFGNLIFEDNFDDFNMKTWKHDITLGGGGNWEFEYYTNNRSSSFVKNGQLHIRPVLTSEMLGEAAVVNGGTIDLWGNQPNMKCTANAFYGCMRSSNGNNYLNPIQSALIRSHEKFSFTYGKVEIRARLPKGDWIWPAIWMLPADHNYGSWPSSGEIDIVESRGNDPGYPGQGRNMFASTLHWGPSWDYNRYQMTTASYALPGGQSFSDDFHTFTLEWTGDYLRTYVDNQPVLTVNYDKSYWDRGQFPSYLNNPWQGRSKSAPFDRDFYLIFNVAVGGTNGYFPEGAGNKPWSNQSPVAMKEFWDNRNQWLPTWPKDDRRDLIIDYVRVYSL</sequence>
<dbReference type="STRING" id="796925.A0A137P4C4"/>
<dbReference type="PANTHER" id="PTHR10963:SF55">
    <property type="entry name" value="GLYCOSIDE HYDROLASE FAMILY 16 PROTEIN"/>
    <property type="match status" value="1"/>
</dbReference>
<dbReference type="CDD" id="cd08024">
    <property type="entry name" value="GH16_CCF"/>
    <property type="match status" value="1"/>
</dbReference>
<protein>
    <submittedName>
        <fullName evidence="3">Glycoside hydrolase family 16 protein</fullName>
    </submittedName>
</protein>
<evidence type="ECO:0000313" key="4">
    <source>
        <dbReference type="Proteomes" id="UP000070444"/>
    </source>
</evidence>
<dbReference type="Proteomes" id="UP000070444">
    <property type="component" value="Unassembled WGS sequence"/>
</dbReference>
<dbReference type="AlphaFoldDB" id="A0A137P4C4"/>
<dbReference type="PANTHER" id="PTHR10963">
    <property type="entry name" value="GLYCOSYL HYDROLASE-RELATED"/>
    <property type="match status" value="1"/>
</dbReference>
<accession>A0A137P4C4</accession>
<organism evidence="3 4">
    <name type="scientific">Conidiobolus coronatus (strain ATCC 28846 / CBS 209.66 / NRRL 28638)</name>
    <name type="common">Delacroixia coronata</name>
    <dbReference type="NCBI Taxonomy" id="796925"/>
    <lineage>
        <taxon>Eukaryota</taxon>
        <taxon>Fungi</taxon>
        <taxon>Fungi incertae sedis</taxon>
        <taxon>Zoopagomycota</taxon>
        <taxon>Entomophthoromycotina</taxon>
        <taxon>Entomophthoromycetes</taxon>
        <taxon>Entomophthorales</taxon>
        <taxon>Ancylistaceae</taxon>
        <taxon>Conidiobolus</taxon>
    </lineage>
</organism>
<dbReference type="InterPro" id="IPR050546">
    <property type="entry name" value="Glycosyl_Hydrlase_16"/>
</dbReference>
<evidence type="ECO:0000313" key="3">
    <source>
        <dbReference type="EMBL" id="KXN69865.1"/>
    </source>
</evidence>
<dbReference type="Gene3D" id="2.60.120.200">
    <property type="match status" value="1"/>
</dbReference>
<dbReference type="Pfam" id="PF00722">
    <property type="entry name" value="Glyco_hydro_16"/>
    <property type="match status" value="1"/>
</dbReference>
<dbReference type="InterPro" id="IPR013320">
    <property type="entry name" value="ConA-like_dom_sf"/>
</dbReference>
<dbReference type="OMA" id="NVWRPTH"/>
<proteinExistence type="inferred from homology"/>
<feature type="domain" description="GH16" evidence="2">
    <location>
        <begin position="23"/>
        <end position="369"/>
    </location>
</feature>
<dbReference type="GO" id="GO:0005975">
    <property type="term" value="P:carbohydrate metabolic process"/>
    <property type="evidence" value="ECO:0007669"/>
    <property type="project" value="InterPro"/>
</dbReference>
<dbReference type="GO" id="GO:0004553">
    <property type="term" value="F:hydrolase activity, hydrolyzing O-glycosyl compounds"/>
    <property type="evidence" value="ECO:0007669"/>
    <property type="project" value="InterPro"/>
</dbReference>
<evidence type="ECO:0000259" key="2">
    <source>
        <dbReference type="PROSITE" id="PS51762"/>
    </source>
</evidence>
<dbReference type="EMBL" id="KQ964521">
    <property type="protein sequence ID" value="KXN69865.1"/>
    <property type="molecule type" value="Genomic_DNA"/>
</dbReference>
<dbReference type="PROSITE" id="PS51762">
    <property type="entry name" value="GH16_2"/>
    <property type="match status" value="1"/>
</dbReference>
<gene>
    <name evidence="3" type="ORF">CONCODRAFT_79116</name>
</gene>
<evidence type="ECO:0000256" key="1">
    <source>
        <dbReference type="ARBA" id="ARBA00006865"/>
    </source>
</evidence>
<dbReference type="InterPro" id="IPR000757">
    <property type="entry name" value="Beta-glucanase-like"/>
</dbReference>
<keyword evidence="4" id="KW-1185">Reference proteome</keyword>
<comment type="similarity">
    <text evidence="1">Belongs to the glycosyl hydrolase 16 family.</text>
</comment>
<dbReference type="SUPFAM" id="SSF49899">
    <property type="entry name" value="Concanavalin A-like lectins/glucanases"/>
    <property type="match status" value="1"/>
</dbReference>
<keyword evidence="3" id="KW-0378">Hydrolase</keyword>
<reference evidence="3 4" key="1">
    <citation type="journal article" date="2015" name="Genome Biol. Evol.">
        <title>Phylogenomic analyses indicate that early fungi evolved digesting cell walls of algal ancestors of land plants.</title>
        <authorList>
            <person name="Chang Y."/>
            <person name="Wang S."/>
            <person name="Sekimoto S."/>
            <person name="Aerts A.L."/>
            <person name="Choi C."/>
            <person name="Clum A."/>
            <person name="LaButti K.M."/>
            <person name="Lindquist E.A."/>
            <person name="Yee Ngan C."/>
            <person name="Ohm R.A."/>
            <person name="Salamov A.A."/>
            <person name="Grigoriev I.V."/>
            <person name="Spatafora J.W."/>
            <person name="Berbee M.L."/>
        </authorList>
    </citation>
    <scope>NUCLEOTIDE SEQUENCE [LARGE SCALE GENOMIC DNA]</scope>
    <source>
        <strain evidence="3 4">NRRL 28638</strain>
    </source>
</reference>
<name>A0A137P4C4_CONC2</name>
<dbReference type="OrthoDB" id="4781at2759"/>